<dbReference type="InterPro" id="IPR007969">
    <property type="entry name" value="DUF732"/>
</dbReference>
<feature type="signal peptide" evidence="1">
    <location>
        <begin position="1"/>
        <end position="32"/>
    </location>
</feature>
<evidence type="ECO:0000313" key="4">
    <source>
        <dbReference type="Proteomes" id="UP000008710"/>
    </source>
</evidence>
<dbReference type="KEGG" id="rha:RHA1_ro00498"/>
<feature type="domain" description="DUF732" evidence="2">
    <location>
        <begin position="39"/>
        <end position="110"/>
    </location>
</feature>
<proteinExistence type="predicted"/>
<dbReference type="Proteomes" id="UP000008710">
    <property type="component" value="Chromosome"/>
</dbReference>
<dbReference type="Pfam" id="PF05305">
    <property type="entry name" value="DUF732"/>
    <property type="match status" value="1"/>
</dbReference>
<evidence type="ECO:0000313" key="3">
    <source>
        <dbReference type="EMBL" id="ABG92334.1"/>
    </source>
</evidence>
<evidence type="ECO:0000256" key="1">
    <source>
        <dbReference type="SAM" id="SignalP"/>
    </source>
</evidence>
<keyword evidence="1" id="KW-0732">Signal</keyword>
<name>Q0SJF2_RHOJR</name>
<protein>
    <recommendedName>
        <fullName evidence="2">DUF732 domain-containing protein</fullName>
    </recommendedName>
</protein>
<dbReference type="HOGENOM" id="CLU_2024940_0_0_11"/>
<dbReference type="PATRIC" id="fig|101510.16.peg.527"/>
<dbReference type="AlphaFoldDB" id="Q0SJF2"/>
<accession>Q0SJF2</accession>
<dbReference type="EMBL" id="CP000431">
    <property type="protein sequence ID" value="ABG92334.1"/>
    <property type="molecule type" value="Genomic_DNA"/>
</dbReference>
<evidence type="ECO:0000259" key="2">
    <source>
        <dbReference type="Pfam" id="PF05305"/>
    </source>
</evidence>
<dbReference type="OrthoDB" id="4485606at2"/>
<gene>
    <name evidence="3" type="ordered locus">RHA1_ro00498</name>
</gene>
<sequence>MFTSLKKSAVGAAAVAAVLGAAALGAVGTANATSYLSPEETYLTALDAEGISYGSSYYAVGFGYEICGDFESGYGFFEMTEAYLNKSDYYYTPYEVGFFIGDAVGAFCPQYAYEIPA</sequence>
<dbReference type="RefSeq" id="WP_009473109.1">
    <property type="nucleotide sequence ID" value="NC_008268.1"/>
</dbReference>
<reference evidence="4" key="1">
    <citation type="journal article" date="2006" name="Proc. Natl. Acad. Sci. U.S.A.">
        <title>The complete genome of Rhodococcus sp. RHA1 provides insights into a catabolic powerhouse.</title>
        <authorList>
            <person name="McLeod M.P."/>
            <person name="Warren R.L."/>
            <person name="Hsiao W.W.L."/>
            <person name="Araki N."/>
            <person name="Myhre M."/>
            <person name="Fernandes C."/>
            <person name="Miyazawa D."/>
            <person name="Wong W."/>
            <person name="Lillquist A.L."/>
            <person name="Wang D."/>
            <person name="Dosanjh M."/>
            <person name="Hara H."/>
            <person name="Petrescu A."/>
            <person name="Morin R.D."/>
            <person name="Yang G."/>
            <person name="Stott J.M."/>
            <person name="Schein J.E."/>
            <person name="Shin H."/>
            <person name="Smailus D."/>
            <person name="Siddiqui A.S."/>
            <person name="Marra M.A."/>
            <person name="Jones S.J.M."/>
            <person name="Holt R."/>
            <person name="Brinkman F.S.L."/>
            <person name="Miyauchi K."/>
            <person name="Fukuda M."/>
            <person name="Davies J.E."/>
            <person name="Mohn W.W."/>
            <person name="Eltis L.D."/>
        </authorList>
    </citation>
    <scope>NUCLEOTIDE SEQUENCE [LARGE SCALE GENOMIC DNA]</scope>
    <source>
        <strain evidence="4">RHA1</strain>
    </source>
</reference>
<feature type="chain" id="PRO_5004176694" description="DUF732 domain-containing protein" evidence="1">
    <location>
        <begin position="33"/>
        <end position="117"/>
    </location>
</feature>
<organism evidence="3 4">
    <name type="scientific">Rhodococcus jostii (strain RHA1)</name>
    <dbReference type="NCBI Taxonomy" id="101510"/>
    <lineage>
        <taxon>Bacteria</taxon>
        <taxon>Bacillati</taxon>
        <taxon>Actinomycetota</taxon>
        <taxon>Actinomycetes</taxon>
        <taxon>Mycobacteriales</taxon>
        <taxon>Nocardiaceae</taxon>
        <taxon>Rhodococcus</taxon>
    </lineage>
</organism>